<comment type="caution">
    <text evidence="8">The sequence shown here is derived from an EMBL/GenBank/DDBJ whole genome shotgun (WGS) entry which is preliminary data.</text>
</comment>
<feature type="transmembrane region" description="Helical" evidence="6">
    <location>
        <begin position="167"/>
        <end position="190"/>
    </location>
</feature>
<keyword evidence="9" id="KW-1185">Reference proteome</keyword>
<keyword evidence="5 6" id="KW-0472">Membrane</keyword>
<comment type="subcellular location">
    <subcellularLocation>
        <location evidence="1">Membrane</location>
        <topology evidence="1">Multi-pass membrane protein</topology>
    </subcellularLocation>
</comment>
<dbReference type="STRING" id="1413211.U473_03995"/>
<dbReference type="RefSeq" id="WP_068723562.1">
    <property type="nucleotide sequence ID" value="NZ_LSKU01000001.1"/>
</dbReference>
<evidence type="ECO:0000256" key="1">
    <source>
        <dbReference type="ARBA" id="ARBA00004141"/>
    </source>
</evidence>
<dbReference type="OrthoDB" id="9803065at2"/>
<gene>
    <name evidence="8" type="ORF">U473_03995</name>
</gene>
<accession>A0A135L2Q5</accession>
<keyword evidence="4 6" id="KW-1133">Transmembrane helix</keyword>
<dbReference type="Pfam" id="PF02683">
    <property type="entry name" value="DsbD_TM"/>
    <property type="match status" value="1"/>
</dbReference>
<feature type="transmembrane region" description="Helical" evidence="6">
    <location>
        <begin position="202"/>
        <end position="219"/>
    </location>
</feature>
<evidence type="ECO:0000259" key="7">
    <source>
        <dbReference type="Pfam" id="PF02683"/>
    </source>
</evidence>
<evidence type="ECO:0000313" key="8">
    <source>
        <dbReference type="EMBL" id="KXG43265.1"/>
    </source>
</evidence>
<reference evidence="8 9" key="1">
    <citation type="submission" date="2016-02" db="EMBL/GenBank/DDBJ databases">
        <title>Draft Genome for Tepidibacillus decaturensis nov. sp. Strain Z9, an Anaerobic, Moderately Thermophilic and Heterotrophic Bacterium from Deep Subsurface of the Illinois Basin, USA.</title>
        <authorList>
            <person name="Dong Y."/>
            <person name="Chang J.Y."/>
            <person name="Sanford R."/>
            <person name="Fouke B.W."/>
        </authorList>
    </citation>
    <scope>NUCLEOTIDE SEQUENCE [LARGE SCALE GENOMIC DNA]</scope>
    <source>
        <strain evidence="8 9">Z9</strain>
    </source>
</reference>
<comment type="similarity">
    <text evidence="2">Belongs to the DsbD family.</text>
</comment>
<evidence type="ECO:0000256" key="2">
    <source>
        <dbReference type="ARBA" id="ARBA00006143"/>
    </source>
</evidence>
<feature type="transmembrane region" description="Helical" evidence="6">
    <location>
        <begin position="91"/>
        <end position="111"/>
    </location>
</feature>
<dbReference type="PANTHER" id="PTHR31272:SF4">
    <property type="entry name" value="CYTOCHROME C-TYPE BIOGENESIS PROTEIN HI_1454-RELATED"/>
    <property type="match status" value="1"/>
</dbReference>
<sequence length="238" mass="26662">MDGASINIWIAFGAGILSFLSPCVLPLYPSYLSYITGISVDQLKNDFSKKEIRNRALMHTLFFVIGFSIIFISLGFGASFVGNLFYEFQDIVRKLGAVLIILMGLVITGWVKWNWLMKEKRFELKNKPTGYLGSTLIGVSFAAGWTPCVGPILAMILTLAASDPSQGIILLIAYSFGFAIPFFIMAFFISQTRWILRYSDKIMKIGGVILILIGLLLFTDQLSKITVYLTKWFGVSWF</sequence>
<feature type="domain" description="Cytochrome C biogenesis protein transmembrane" evidence="7">
    <location>
        <begin position="7"/>
        <end position="217"/>
    </location>
</feature>
<evidence type="ECO:0000313" key="9">
    <source>
        <dbReference type="Proteomes" id="UP000070352"/>
    </source>
</evidence>
<dbReference type="Proteomes" id="UP000070352">
    <property type="component" value="Unassembled WGS sequence"/>
</dbReference>
<feature type="transmembrane region" description="Helical" evidence="6">
    <location>
        <begin position="6"/>
        <end position="28"/>
    </location>
</feature>
<dbReference type="InterPro" id="IPR003834">
    <property type="entry name" value="Cyt_c_assmbl_TM_dom"/>
</dbReference>
<evidence type="ECO:0000256" key="3">
    <source>
        <dbReference type="ARBA" id="ARBA00022692"/>
    </source>
</evidence>
<dbReference type="GO" id="GO:0017004">
    <property type="term" value="P:cytochrome complex assembly"/>
    <property type="evidence" value="ECO:0007669"/>
    <property type="project" value="InterPro"/>
</dbReference>
<organism evidence="8 9">
    <name type="scientific">Tepidibacillus decaturensis</name>
    <dbReference type="NCBI Taxonomy" id="1413211"/>
    <lineage>
        <taxon>Bacteria</taxon>
        <taxon>Bacillati</taxon>
        <taxon>Bacillota</taxon>
        <taxon>Bacilli</taxon>
        <taxon>Bacillales</taxon>
        <taxon>Bacillaceae</taxon>
        <taxon>Tepidibacillus</taxon>
    </lineage>
</organism>
<evidence type="ECO:0000256" key="5">
    <source>
        <dbReference type="ARBA" id="ARBA00023136"/>
    </source>
</evidence>
<dbReference type="GO" id="GO:0016020">
    <property type="term" value="C:membrane"/>
    <property type="evidence" value="ECO:0007669"/>
    <property type="project" value="UniProtKB-SubCell"/>
</dbReference>
<name>A0A135L2Q5_9BACI</name>
<dbReference type="AlphaFoldDB" id="A0A135L2Q5"/>
<dbReference type="PANTHER" id="PTHR31272">
    <property type="entry name" value="CYTOCHROME C-TYPE BIOGENESIS PROTEIN HI_1454-RELATED"/>
    <property type="match status" value="1"/>
</dbReference>
<proteinExistence type="inferred from homology"/>
<feature type="transmembrane region" description="Helical" evidence="6">
    <location>
        <begin position="60"/>
        <end position="85"/>
    </location>
</feature>
<evidence type="ECO:0000256" key="6">
    <source>
        <dbReference type="SAM" id="Phobius"/>
    </source>
</evidence>
<protein>
    <submittedName>
        <fullName evidence="8">Cytochrome C biogenesis protein</fullName>
    </submittedName>
</protein>
<keyword evidence="3 6" id="KW-0812">Transmembrane</keyword>
<evidence type="ECO:0000256" key="4">
    <source>
        <dbReference type="ARBA" id="ARBA00022989"/>
    </source>
</evidence>
<feature type="transmembrane region" description="Helical" evidence="6">
    <location>
        <begin position="131"/>
        <end position="161"/>
    </location>
</feature>
<dbReference type="InterPro" id="IPR051790">
    <property type="entry name" value="Cytochrome_c-biogenesis_DsbD"/>
</dbReference>
<dbReference type="EMBL" id="LSKU01000001">
    <property type="protein sequence ID" value="KXG43265.1"/>
    <property type="molecule type" value="Genomic_DNA"/>
</dbReference>